<dbReference type="InterPro" id="IPR000873">
    <property type="entry name" value="AMP-dep_synth/lig_dom"/>
</dbReference>
<keyword evidence="5" id="KW-0045">Antibiotic biosynthesis</keyword>
<keyword evidence="4" id="KW-0677">Repeat</keyword>
<dbReference type="Pfam" id="PF00501">
    <property type="entry name" value="AMP-binding"/>
    <property type="match status" value="6"/>
</dbReference>
<organism evidence="7 8">
    <name type="scientific">Williamsia deligens</name>
    <dbReference type="NCBI Taxonomy" id="321325"/>
    <lineage>
        <taxon>Bacteria</taxon>
        <taxon>Bacillati</taxon>
        <taxon>Actinomycetota</taxon>
        <taxon>Actinomycetes</taxon>
        <taxon>Mycobacteriales</taxon>
        <taxon>Nocardiaceae</taxon>
        <taxon>Williamsia</taxon>
    </lineage>
</organism>
<dbReference type="SMART" id="SM00824">
    <property type="entry name" value="PKS_TE"/>
    <property type="match status" value="1"/>
</dbReference>
<evidence type="ECO:0000256" key="5">
    <source>
        <dbReference type="ARBA" id="ARBA00023194"/>
    </source>
</evidence>
<feature type="domain" description="Carrier" evidence="6">
    <location>
        <begin position="6166"/>
        <end position="6242"/>
    </location>
</feature>
<feature type="domain" description="Carrier" evidence="6">
    <location>
        <begin position="3119"/>
        <end position="3193"/>
    </location>
</feature>
<evidence type="ECO:0000256" key="1">
    <source>
        <dbReference type="ARBA" id="ARBA00001957"/>
    </source>
</evidence>
<dbReference type="InterPro" id="IPR020845">
    <property type="entry name" value="AMP-binding_CS"/>
</dbReference>
<protein>
    <submittedName>
        <fullName evidence="7">Non-ribosomal peptide synthetase</fullName>
    </submittedName>
</protein>
<dbReference type="InterPro" id="IPR042099">
    <property type="entry name" value="ANL_N_sf"/>
</dbReference>
<dbReference type="Pfam" id="PF00668">
    <property type="entry name" value="Condensation"/>
    <property type="match status" value="8"/>
</dbReference>
<dbReference type="Gene3D" id="3.40.50.980">
    <property type="match status" value="4"/>
</dbReference>
<dbReference type="Pfam" id="PF00975">
    <property type="entry name" value="Thioesterase"/>
    <property type="match status" value="1"/>
</dbReference>
<comment type="caution">
    <text evidence="7">The sequence shown here is derived from an EMBL/GenBank/DDBJ whole genome shotgun (WGS) entry which is preliminary data.</text>
</comment>
<dbReference type="Gene3D" id="3.30.300.30">
    <property type="match status" value="6"/>
</dbReference>
<dbReference type="NCBIfam" id="NF003417">
    <property type="entry name" value="PRK04813.1"/>
    <property type="match status" value="6"/>
</dbReference>
<dbReference type="Gene3D" id="3.40.50.12780">
    <property type="entry name" value="N-terminal domain of ligase-like"/>
    <property type="match status" value="4"/>
</dbReference>
<dbReference type="Gene3D" id="3.30.559.30">
    <property type="entry name" value="Nonribosomal peptide synthetase, condensation domain"/>
    <property type="match status" value="8"/>
</dbReference>
<dbReference type="SMART" id="SM00823">
    <property type="entry name" value="PKS_PP"/>
    <property type="match status" value="6"/>
</dbReference>
<dbReference type="SUPFAM" id="SSF56801">
    <property type="entry name" value="Acetyl-CoA synthetase-like"/>
    <property type="match status" value="6"/>
</dbReference>
<dbReference type="InterPro" id="IPR001242">
    <property type="entry name" value="Condensation_dom"/>
</dbReference>
<dbReference type="InterPro" id="IPR009081">
    <property type="entry name" value="PP-bd_ACP"/>
</dbReference>
<dbReference type="InterPro" id="IPR023213">
    <property type="entry name" value="CAT-like_dom_sf"/>
</dbReference>
<name>A0ABW3G689_9NOCA</name>
<gene>
    <name evidence="7" type="ORF">ACFQ04_05100</name>
</gene>
<dbReference type="Proteomes" id="UP001597068">
    <property type="component" value="Unassembled WGS sequence"/>
</dbReference>
<dbReference type="PROSITE" id="PS00012">
    <property type="entry name" value="PHOSPHOPANTETHEINE"/>
    <property type="match status" value="4"/>
</dbReference>
<accession>A0ABW3G689</accession>
<keyword evidence="3" id="KW-0597">Phosphoprotein</keyword>
<comment type="cofactor">
    <cofactor evidence="1">
        <name>pantetheine 4'-phosphate</name>
        <dbReference type="ChEBI" id="CHEBI:47942"/>
    </cofactor>
</comment>
<dbReference type="InterPro" id="IPR045851">
    <property type="entry name" value="AMP-bd_C_sf"/>
</dbReference>
<proteinExistence type="predicted"/>
<feature type="domain" description="Carrier" evidence="6">
    <location>
        <begin position="4643"/>
        <end position="4717"/>
    </location>
</feature>
<dbReference type="InterPro" id="IPR010071">
    <property type="entry name" value="AA_adenyl_dom"/>
</dbReference>
<dbReference type="InterPro" id="IPR036736">
    <property type="entry name" value="ACP-like_sf"/>
</dbReference>
<feature type="domain" description="Carrier" evidence="6">
    <location>
        <begin position="7208"/>
        <end position="7283"/>
    </location>
</feature>
<dbReference type="EMBL" id="JBHTIL010000001">
    <property type="protein sequence ID" value="MFD0925110.1"/>
    <property type="molecule type" value="Genomic_DNA"/>
</dbReference>
<dbReference type="CDD" id="cd05930">
    <property type="entry name" value="A_NRPS"/>
    <property type="match status" value="4"/>
</dbReference>
<dbReference type="PANTHER" id="PTHR45527:SF1">
    <property type="entry name" value="FATTY ACID SYNTHASE"/>
    <property type="match status" value="1"/>
</dbReference>
<evidence type="ECO:0000313" key="8">
    <source>
        <dbReference type="Proteomes" id="UP001597068"/>
    </source>
</evidence>
<dbReference type="InterPro" id="IPR010060">
    <property type="entry name" value="NRPS_synth"/>
</dbReference>
<evidence type="ECO:0000256" key="2">
    <source>
        <dbReference type="ARBA" id="ARBA00022450"/>
    </source>
</evidence>
<dbReference type="Gene3D" id="3.30.559.10">
    <property type="entry name" value="Chloramphenicol acetyltransferase-like domain"/>
    <property type="match status" value="8"/>
</dbReference>
<dbReference type="InterPro" id="IPR020806">
    <property type="entry name" value="PKS_PP-bd"/>
</dbReference>
<dbReference type="Gene3D" id="2.30.38.10">
    <property type="entry name" value="Luciferase, Domain 3"/>
    <property type="match status" value="2"/>
</dbReference>
<evidence type="ECO:0000313" key="7">
    <source>
        <dbReference type="EMBL" id="MFD0925110.1"/>
    </source>
</evidence>
<evidence type="ECO:0000259" key="6">
    <source>
        <dbReference type="PROSITE" id="PS50075"/>
    </source>
</evidence>
<dbReference type="Pfam" id="PF00550">
    <property type="entry name" value="PP-binding"/>
    <property type="match status" value="6"/>
</dbReference>
<dbReference type="NCBIfam" id="TIGR01733">
    <property type="entry name" value="AA-adenyl-dom"/>
    <property type="match status" value="5"/>
</dbReference>
<dbReference type="InterPro" id="IPR020802">
    <property type="entry name" value="TesA-like"/>
</dbReference>
<dbReference type="PROSITE" id="PS00455">
    <property type="entry name" value="AMP_BINDING"/>
    <property type="match status" value="6"/>
</dbReference>
<keyword evidence="8" id="KW-1185">Reference proteome</keyword>
<feature type="domain" description="Carrier" evidence="6">
    <location>
        <begin position="2027"/>
        <end position="2101"/>
    </location>
</feature>
<dbReference type="NCBIfam" id="TIGR01720">
    <property type="entry name" value="NRPS-para261"/>
    <property type="match status" value="2"/>
</dbReference>
<sequence length="7545" mass="798807">MQIADVLGRLDEWNDRSEPATRSTVPELLRRQIAATPDAVALVTDDLTLTYAELGDRVEDLAAHLRAAGVGAEDVVAIGMRRSAEMVVSVLATMVAGGAFVPIDASWPRRRRERTAGDARIVHALVARDDDGDWDVPTTAVDLEDWSIAERPVNDAPVVVDGARLAYIVFTSGSTGTPKGSMIRHEAICERLRWQRDEILHFGPDDASLFKAPLAFDIAINEILLPLVSGGRVVVARPDGERDPEYLLATIARHDVTFVYLVSSMLDALLELDGPAGDTSSLRGLRHVWCGGEVLTPDLFRRFRAHLDTTLYHGYGPAEATIGVSHVIYRDVAERIATSIGSPNPHTQLYVLDDDLRPVGPGVGGELYAAGFLLGRGYVGAPGLTASRFVANPFDDNGSRMYRTGDLARWAEDGALEFLGRADNQVKIRGRRIELEEIESALADHPQVRSAAVVVRESTLVAFTTTTGAAPDTADLAGWAADRLPEYMVPGEIHLLDTMPTTANGKVDRAALTTRATESARARTTPVVAPSTVRESLLCSVFADVLDEAEIGVDDDFFAAGGDSIVAIRVVGRLRTQGYALRPREMFAHRTPRALAPLLVELDAASTRVAVPQTGPVGPTPITAWLDETADGADVLSGFAQGVVLTAPDGLTETDLQAVVAAVVDRHGMLRARTDGPAAALVVPDSAGAQEVLVHPVSGDRVPDVRTAWEGARARLDPTDGRMLVVTWLPEHRLILVVAHHVVVDGVALRVIAEDLAAAHASLVATGSAVVDEVPVSFRDWAERVRTAAADGVFASEAAHWEGVSRGTEPHLGDRPLDPAVDTVATERRRVIELDPATTDRLLSVVPEAIHGRADDAMVAALAMAVTRWRSERGLDADDPGVLLELEGHGREADAVDPDGLSGPADLSRTVGWFTTLYPARITVDPRAAIGTVVRSVKEQLRRTPSHGVGYGVLRYLADAGRAASDIACTPQVLFNYLGRFSLDASGPSPWSIASVDGRAVWEDRAATMPLPRLVEVNAETVESDAGARLRAVISWPAGAVDAAAVDRLAELWVEALRAIAADPSVTGHTSSDFPLVALTDDDIRDIEIRFPAVETVLPLTPVQQGIWFRSRYEAGHDPYVVQQIVEVLGDVDRRRFTAAVDAVMRRHQALSTAVVAIGDGTPVAVIVPVPPTDVRWIDDADVDVDTVAADERDRGFALDRAPLMRFAMVEHSPDRPGPARHTLVQTVHHIVADGWSVPIVLDDIAVAYRDGGVGVFPARIDRHLEWLGRRDAPADHAAWTHYLRGLDAPTRVAAADGPGGVVRPAEDRHGRRTTRFDGDMTGAARSIGVTPSAVATAAWAIVLGRVTGTSDVTFASAVSGRGGDLPGVDDIVGMLVSTVVTRVRVDAGATVAATARDHAAAELTVLDHQHIPLTEVAEIVGGHGDLVDTLLVIENLGPHEVRAVDGGDVGFGEVRVVEAPHYPLTVMVSVHTDIRVTVTNDRTVVSDAVADHVASAMVEVLAATVADPETTVAAIQTCRAPAVEVVAPVHAPLLPQVLADTAAAHADSLAVVGGDVRWTHAELAEHTGEIVSALRSAGVGRGSVVALMLPRTPVAVAAFLAVTTVGAAVMPVDISYPADRIRLMVDVVAPQVVLTDSSVRVPDSSAEMVDVTAIDDRSADVAVTTEVSRDDAALVVFTSGSTGTPRAVVLSHGALADRLAWARRRWTAATWLAKSSWAFIDGTTELLTPLTAGAAVVLADDDERRDGSALARLADEHGVEQIVAVGSLARVMAGEFGDHLASVRRWILSGEALEPSTVAAIRTGTPAATIVNSYGSSEIAGDVLNTGVDSPDTITLGTPVPGSDVAVLDHMLTETPHGVIGDIVVGGGQLARGYHGDPAATATRFVADPRPGAAPGARLYRTGDRGWMDSAGRIHFSGRDDDQISVRGARVEPREVEAALCRVDGVTDAVVLATPALEAVVVGDPDLRPTAVRAVVAATLPSHAVPSRVVRVESIPLLPNGKRDRAALMTLLDGDRDVRSAGEVVAPTTAAEADVAEVVADVLGLPSVSTTDEFLELGGDSIVAVRVIGHLTRRGWAVTGEDVFRGRTVAGIAARLTRTDDRHSQDDVPPFATVTLSEADRDRVIATVGSDVEDIWSLTPLQRGVYTECAAAGPRDTTYLTQNVFTLDRRVDVSAFRTALAGMVEALPQLRVSFHPTRSEDPAATPVVAVVAGRVDVEVVEHDLTDRDIASAHAAAADVVEADRTRPFALDAPPLIRAAVVALPDGTDRLLLTYHFLLFDGWSRELVLRDLFSRYDSELSGEPTAQAPSVAPFPHHLRWLQQTDDDAARAAWRSLLATVEEPTLAAHDGARSGAGVTAPVQVFDSVSAEVSRAVTATARRLGVTENAVLTAALATVTGVHAGTTDVVIGVTVAGRPGDIADVENTVGPFLTTVPARLDLRPGRSVAQVVTDAADQRVAMMAHDHIGLAEITRAARGDAGTTLFDSLFVLQNFLGDDTFTDLESRHGIVDVEYRDTTAFPITWVLTPGRRIGIKLEYRPDAVTEDTAATMVRGLHRALEQITADTDGPIGALRLHDEDGVQPGQHPIEPVTIAEMLSARATLVPDVTALVAGSDRIDYRELDTRVTRMARMLLTHGAGPEVVVALDLPRTTDMVVALFAVLRTGAAYLPLDRDHPVARLHAIVDDAAPTILVTDSAERPIAAAAAESGSHVVDLGDDDTTTTLAETDASPIRAGELGAFASGRDRLDHPAYLIYTSGSTGTPKGVVTPYVGLTNMYANHDAAIFTPTVARADRDVLAVAHTVSFSFDMSWEELFWLVAGHTVHICDEELRRDAPALVGYCTDHTIDVINVTPTYAHHLIEEGLLTGEHVPALVLLGGEAVTDVLWDALRSTDGTVGYNLYGPTEYTINTLGAGTDESVTPTVGRPILNTAARVLDTALRPVPDGVVGELYIAGAGLARGYHRRPDLTAAAMVADPQGSGTRMYRTGDLVRRRPDGILDYLGRADDQIKIRGYRVELGEIESVITSLDGVRRCAVVARADSEVPGRKTVVAYVVVGDPADTRDDGEVISGVRDAVAATLPSYMVPARYGIVDDLPLTVNGKLDVAALPEPVAAVRGDLRPPRTDAERVVAEVVSQVLGIGPVGLDDDFFALGGDSISSITLASRAAARGARITPREIFRRRTVVAIAAASVSDAPVAAVDDPGTGTVPPTPMLAETVRAGTVLDAFYQSMVLRTPVGMTHDDLVAVLGALRDRHPLLRARVVGGDDWGLVVDENPDSELSVDLRTVDLRTVGEDFGGGRLDAAVAERAAALDCRAGRMVTAAWSPSTATAPGQLLLVVHHVVVDGVSWRIIVEHLARAWASRKASGDARLEAGGTSFRRWAELLTDALTPDALAEEVEEWQRALTPGEPLGDRPLNPARDTIATTRTVRVDLDSATTGELVGRVAASVNGTVDDLLLASLSIAVREWRARRRPGRDSDGHLLVNLEGHGRRPEVLGDRGVGVDLAETIGWFTAIHPVAVDAGPVDWQSVLDADTSLDRAVKAVKEQVRAMPRRHAGLSYGMLRHVHRHPAVQGPSPEILLNYLGRLDGRGGADGDWAPVPEIGALREGVDPSNPAAALEVTAQIGADGRLIVDLMWPEGILDDGPTAMTDLADRWMVALRALTQAPIGGATPSDFPLVSLTEQDLSTLAGDRGEPVAVLPMLPLQAGMVAHSILLSAGTTATTPGDPYVVQQSAQVVGAVDVPRLHRALAAVVARHDALRTRFVATGHGAVVQVVDPAGPVDLAHHDLRGAADPASDADTAAAQLLHRPLDLAGRPPVRFALMSLTDTDHRLVQTMHHALADGWSYPLVFADLLEAYRSDAPLPRPAIGWADHVETVVAGNPDRACETWRDVLVDVLGPQITPTLLAPALPRPTGADTGYRTVTTTSSASDTAALAGAARSRGVTLGAVAHAAWAGVLGRLTGQDAVVFGSTVSGRAGTALDVTGVVGLLINTNPLPVAVPPTARLGEVVHAVADVTTEVMDAQQIGLADIGRSVGAATLFDSIVVVENFPDVPASDGGTDGLSVTGFTGVDTPHYPVSLVVFPGETTVYEIKYDAALVAESTARSLVEATRVVIDEWIADPELRLADVALTRHDPPVTGGTAPHGPSSTVVDAFLAGVEAVPDSVAVADGSESVTYRELERRSAAIASDLRSAGARPGGRVAVAMPRGVDLVTVMLAVARSGAAAVPLDVEAPAERLRFIVGDAAPDVLVVTEETRSTVPVPADVSVYVVGSEAARPVSPPVLPDAASPAYLIYTSGSTGAPKAVEMAHSSVTAMFAAAADHLDLDDQVWTLFHSIAFDFSVWEMWGALAHRGRLVVVDGDARRDPQRLADLIRVQRVTLLSQTPSAFYALTGSVDVAALPLRSVVFGGEALDVRRVPELPAIRLINMYGITETCVHVTAHRVTADSVGVIGRPLAGLTVALLDRFLRPVPDGVVGEMYVAGVQLALGYAGRPALTALRFVATATGERMYRSGDLAYRDADGDLVYVGRADQQVSVRGYRVELGEVDHALRSVDGVTDAAAAVGPDATGRELLVAAVVTRRAVTDDEIRDAAGRLVPGYMIPARLVRVESTPVTVNGKVDRAAVLTAAFDTPPVNSVTREAPSTVDDPVSALVAIVSEVLGRTDVGPDDDFFSLGGDSIVAISLVNRAKAVGVAITPKDVFRLRTARALAGQPSEIVTASPSSTTDTVASSDPGEVLLTPIVHRLSELGGDVRRFCQAVVVQTPAGADAHRVRAAVAGLVRRHDALRQRLHRPNAFLWSLEVMPPQGDDETREALPWTVVTPEAHRWTDQARELAVAEASDTAADALDPDAGVMVAGVFLDAGDEPGRLVLAVHHLAVDAVTWRILLDDLHDTWVGATPPPATTSLRRYAAALTEQSASPARLAEFDHWTEQVAPGAELVPGATTVGLTLGDTVEHEVVLDVESTERFLTTTTAALDVDVTELLVASVGLAAARVRGSGDLSIDVERHGRDLDGVDPGRAVGIDLSRTAGWCTAIAPVRLPGAALAAGGVSSVRDIARALRAVPADGLGYGLLRYCNPRTAGVLARGSAPQVIVNYLGRGHAATDRDWSPTDETLRADPDPGLGTPYLLEVNAWCRPHTDGTRLHIAIRVPRPGTVRGGWDADVVDGFDAALTSIVEDVAAAAARTRRTQAEVSGADLDALTAAYADDLLDVWDLSPLQQGLWFQATANTADVYVAANAFDLDRRLDAAALGGAIGDVMEVHPAMRVGVTTLPSADRQVAVVLDRSVPVTEVDLTTIPQDALDERLRALGDADRTTPFDLTQPPLIRLTLIHLPGGRDRLLFTYHLLLWDGWSRELVLTALFDAYTRRIGGAAPAISRPAASVPDHLRWLAAQDTTASEAVWRGLFADLEEPSLLYPDAAGSDPVLARRVDVELDEGETAALTRGAREAGVTLHALISTALAVVLGRRLGRDDVVLGTTVAGRPTEIDGIDEVVGVFLNTVPSRVRLAPGATAADVMRAVTDDRVITMDHEYLGLGDIQRAVGRGPLFDSLYVLQNFLDDDTFTDLEARQGITAVDAVDATHYPLTWVVMPGTRLWCKLEYRPDVVDPDDARTLLDDLRATLLAIAAAPRRPLAASAGAAIVPSRIAGDRVDIGDDTISELLFAQARRTPHLPALTCADTTITYAELAQRISDAAAQLAAAGAGPERIVGLALPRSTEMVVALFAVLATGAAYLPLDLAVPDDRIADIVADAAPTIIVVDGSSRDRMAPTGTPLVTIGSAVVDGEPVAPVRSLDHPAYVIYTSGSTGRPKGVVTPYRGLTNMQINHRRAIFDPVVARLREQHGPDATLTVAHTVSFAFDMSWEELLWLVEGHHVHICDEDLRRDATELVRYCTEQAVDVINVTPTYATHLVDEGLLRGPHVPRLVLLGGEAVTNRLWEAFRATPDLLAYNLYGPTEYTINTLGIGTDDTDRAAVGRPITNTECLVLDTWLRPVPRGVAGELYIRGVGLARGYHRRPDLTASSFVADVDGSGGRLYRTGDLVRQRADGVLDYLGRTDDQVKIRGHRVEPAEVTAALLDVPGVRGGAVIAVDGEQPGQGKRLAAFVIPEDNQDDGVLGAVRSSLVDRLPGYLVPAVYALVDALPLTVNGKLDVRSLPEPRPVSGASRAAASETERQLCDVFTAALGIDEPVGPEDDFFALGGHSLLATRLLGLVADRFGTRLRLRDLFDAPTPERLSRRLSEVQSADDVDTPASTPTELVHRADLDEHPLSPAQRQLWLSWRLDPADTAYLYPIALRVECRLDPDALRRAVIAVMTRHAPLRSVVVDRAGTAVVVPLDPEDAAARVEVRVVETENVTSVVDADLARPFDLTADIPLRVTQIDCGTASVLLLTLHHIVADEWSDAVLLRDLERAYRGETLDPLPLTYADWAHWATRALESPVGDGTRADEQIAWWREHLGGVPDEVTVVPDLVGGGDGSRPAATVSTRLAAAPADALRAIGTDRSATTGMVLHAALAVVLRAFGAGDDIVIGTPRSGRTDDRLVDVVGYFASTLVTRVGLGDRPSVEDLVDRVRDVDLAAHDHADIPFADVVAAINPGRVAGRTPLFSVMLGYFRSTSRATSGDMMFGAPVTDVDAGPREAKVDVNVTCIDHGPADGIDVLVEYDATRYSVALMEAFASAITRVATSMPDTPQASIATVDVVERPASQAPVVGEGTSRWVDDLAAVAARHPQSAAIEVADQVVTYGELSGRIDELADRLTGLGVAPGDVVAVAVGRGVDLVVALAATNRVGAAYLPLDTAVPADRLTYIVDDARPAVVLADSEATWSSAPVRRLGDARCDPLPLTDSGARARTDAAYLIYTSGSTGRPKGVVISHRALDAFRDGVAVRFPIRADDRVLATTTISFDIAVLEILVPLSVGATVVMARRDEVVDPALLAEVIRRGRATVAQATPSLWSSVTRFRDHHGDGVDLSAIRVAVGGEALPSDLAVDLAARTEKVVNMYGPTEATVWATSADLTASAPGDVSIGTGWDTVTAVVLDDDLRPVPAGIVGELYLGGPQLADGYHRRPDLTAARFVAHPLAGPGGRLYRTGDVVRQRTDGSLDYRGRSDHQVKIRGHRVEPDEIAAALRRLDGIDDAVVVSSDDPDGTRLHAYVVGAETTRVRERLGDVLPSYMIPSTVTLLDGLPLTPNGKTDRAALPEPDTGVGVGETAAFSGTARDVADAIASVVGVEPRSPSDDFFALGGHSLLLVRLHERLRDVLGVDVAVRTLLASPRVADIAVAVDAARGGAAVDTADALAPVVRWNTDGTATPVVCLPPASGMCWEYGALARALGPEVPVIGLQSTGLSDRAALGRDVGAVVSETVDRLDGSVGDGPVVLVGWSFGGALVPAVAAECLRRGRVVERAVILDAYAPGEPAPTTVADDPLAVLLGELGVMLPQTGEALTIDEAVRRLSDHDDVLRAFGDEAVAAVIRTYLDSDRLIAQIPVPSVDIPVDLLEAAVVEPGFAGDAAHGWRELLPHMRVTVVPEGHSRMLAGAALDRLVTLLTG</sequence>
<dbReference type="Gene3D" id="3.40.50.1820">
    <property type="entry name" value="alpha/beta hydrolase"/>
    <property type="match status" value="1"/>
</dbReference>
<dbReference type="InterPro" id="IPR029058">
    <property type="entry name" value="AB_hydrolase_fold"/>
</dbReference>
<dbReference type="InterPro" id="IPR001031">
    <property type="entry name" value="Thioesterase"/>
</dbReference>
<evidence type="ECO:0000256" key="4">
    <source>
        <dbReference type="ARBA" id="ARBA00022737"/>
    </source>
</evidence>
<evidence type="ECO:0000256" key="3">
    <source>
        <dbReference type="ARBA" id="ARBA00022553"/>
    </source>
</evidence>
<dbReference type="SUPFAM" id="SSF47336">
    <property type="entry name" value="ACP-like"/>
    <property type="match status" value="6"/>
</dbReference>
<dbReference type="SUPFAM" id="SSF53474">
    <property type="entry name" value="alpha/beta-Hydrolases"/>
    <property type="match status" value="1"/>
</dbReference>
<dbReference type="PANTHER" id="PTHR45527">
    <property type="entry name" value="NONRIBOSOMAL PEPTIDE SYNTHETASE"/>
    <property type="match status" value="1"/>
</dbReference>
<dbReference type="RefSeq" id="WP_253646913.1">
    <property type="nucleotide sequence ID" value="NZ_BAAAMO010000002.1"/>
</dbReference>
<dbReference type="SUPFAM" id="SSF52777">
    <property type="entry name" value="CoA-dependent acyltransferases"/>
    <property type="match status" value="16"/>
</dbReference>
<dbReference type="InterPro" id="IPR006162">
    <property type="entry name" value="Ppantetheine_attach_site"/>
</dbReference>
<keyword evidence="2" id="KW-0596">Phosphopantetheine</keyword>
<reference evidence="8" key="1">
    <citation type="journal article" date="2019" name="Int. J. Syst. Evol. Microbiol.">
        <title>The Global Catalogue of Microorganisms (GCM) 10K type strain sequencing project: providing services to taxonomists for standard genome sequencing and annotation.</title>
        <authorList>
            <consortium name="The Broad Institute Genomics Platform"/>
            <consortium name="The Broad Institute Genome Sequencing Center for Infectious Disease"/>
            <person name="Wu L."/>
            <person name="Ma J."/>
        </authorList>
    </citation>
    <scope>NUCLEOTIDE SEQUENCE [LARGE SCALE GENOMIC DNA]</scope>
    <source>
        <strain evidence="8">CCUG 50873</strain>
    </source>
</reference>
<dbReference type="InterPro" id="IPR025110">
    <property type="entry name" value="AMP-bd_C"/>
</dbReference>
<dbReference type="Gene3D" id="1.10.1200.10">
    <property type="entry name" value="ACP-like"/>
    <property type="match status" value="5"/>
</dbReference>
<feature type="domain" description="Carrier" evidence="6">
    <location>
        <begin position="529"/>
        <end position="603"/>
    </location>
</feature>
<dbReference type="Pfam" id="PF13193">
    <property type="entry name" value="AMP-binding_C"/>
    <property type="match status" value="5"/>
</dbReference>
<dbReference type="PROSITE" id="PS50075">
    <property type="entry name" value="CARRIER"/>
    <property type="match status" value="6"/>
</dbReference>